<name>A0ABR1Z108_9PEZI</name>
<dbReference type="SUPFAM" id="SSF57701">
    <property type="entry name" value="Zn2/Cys6 DNA-binding domain"/>
    <property type="match status" value="1"/>
</dbReference>
<dbReference type="InterPro" id="IPR001138">
    <property type="entry name" value="Zn2Cys6_DnaBD"/>
</dbReference>
<sequence length="581" mass="64846">MTATETRAERRRRVRKPRGRGLRTRTGCTTCRRRHLKCDEVTPCCGACTKSGHECVYANRDEARPGQVVQQESESPRRPPDFSEQTFSLAENLELNSAISPEQVFDSALQNHAQYDETDAAATALPVTTTARDDSTASPGDSSYTGVSSATARWFGLLLDDAALGLEIDAGNAFQLAAGDALFRSTNPLDSDSAPHFSPVQSSHVNEHALWQCPERLSLLPTQCLAFENFVRRVACWLDLFDLESHFSVLVPRLAMYNAGLMNAILALSARHISLNPAVSLNTHDRNGALKYYYETLHYVQKAMQFDSYKTSLELLSTALIVSTYEMLDGSRKDWERHLKGVFWIQRSQEINGESGGLKQAIWWAWLCQDAWAAFREQRRAFTIFRPTKALKDLSEHELACRAVFLFTKAVNYCSKEEVELDQNSIANRAAKADSLLALLQEWQNFLTLKFAPLPVNDGVDSDVFQPIWIHPPAFAVAIQLHHAARILIHLNRPSVGGLGGYMRTQKEVAASVDTIAGIAKPLNDDGASLISSQCLFIAGMCTQDARKQEVILELIDACRQRTGWPIKPLGEELQELWSRC</sequence>
<reference evidence="5 6" key="1">
    <citation type="submission" date="2024-04" db="EMBL/GenBank/DDBJ databases">
        <title>Phyllosticta paracitricarpa is synonymous to the EU quarantine fungus P. citricarpa based on phylogenomic analyses.</title>
        <authorList>
            <consortium name="Lawrence Berkeley National Laboratory"/>
            <person name="Van Ingen-Buijs V.A."/>
            <person name="Van Westerhoven A.C."/>
            <person name="Haridas S."/>
            <person name="Skiadas P."/>
            <person name="Martin F."/>
            <person name="Groenewald J.Z."/>
            <person name="Crous P.W."/>
            <person name="Seidl M.F."/>
        </authorList>
    </citation>
    <scope>NUCLEOTIDE SEQUENCE [LARGE SCALE GENOMIC DNA]</scope>
    <source>
        <strain evidence="5 6">CBS 123374</strain>
    </source>
</reference>
<dbReference type="CDD" id="cd12148">
    <property type="entry name" value="fungal_TF_MHR"/>
    <property type="match status" value="1"/>
</dbReference>
<comment type="caution">
    <text evidence="5">The sequence shown here is derived from an EMBL/GenBank/DDBJ whole genome shotgun (WGS) entry which is preliminary data.</text>
</comment>
<evidence type="ECO:0000256" key="3">
    <source>
        <dbReference type="SAM" id="MobiDB-lite"/>
    </source>
</evidence>
<evidence type="ECO:0000259" key="4">
    <source>
        <dbReference type="PROSITE" id="PS50048"/>
    </source>
</evidence>
<dbReference type="PANTHER" id="PTHR37534:SF3">
    <property type="entry name" value="ZN(II)2CYS6 TRANSCRIPTION FACTOR (EUROFUNG)"/>
    <property type="match status" value="1"/>
</dbReference>
<feature type="domain" description="Zn(2)-C6 fungal-type" evidence="4">
    <location>
        <begin position="27"/>
        <end position="57"/>
    </location>
</feature>
<evidence type="ECO:0000313" key="6">
    <source>
        <dbReference type="Proteomes" id="UP001492380"/>
    </source>
</evidence>
<dbReference type="InterPro" id="IPR021858">
    <property type="entry name" value="Fun_TF"/>
</dbReference>
<dbReference type="Pfam" id="PF11951">
    <property type="entry name" value="Fungal_trans_2"/>
    <property type="match status" value="1"/>
</dbReference>
<feature type="compositionally biased region" description="Basic residues" evidence="3">
    <location>
        <begin position="9"/>
        <end position="23"/>
    </location>
</feature>
<evidence type="ECO:0000256" key="2">
    <source>
        <dbReference type="ARBA" id="ARBA00023242"/>
    </source>
</evidence>
<accession>A0ABR1Z108</accession>
<feature type="region of interest" description="Disordered" evidence="3">
    <location>
        <begin position="1"/>
        <end position="24"/>
    </location>
</feature>
<feature type="region of interest" description="Disordered" evidence="3">
    <location>
        <begin position="120"/>
        <end position="147"/>
    </location>
</feature>
<comment type="subcellular location">
    <subcellularLocation>
        <location evidence="1">Nucleus</location>
    </subcellularLocation>
</comment>
<dbReference type="PROSITE" id="PS50048">
    <property type="entry name" value="ZN2_CY6_FUNGAL_2"/>
    <property type="match status" value="1"/>
</dbReference>
<keyword evidence="2" id="KW-0539">Nucleus</keyword>
<evidence type="ECO:0000256" key="1">
    <source>
        <dbReference type="ARBA" id="ARBA00004123"/>
    </source>
</evidence>
<feature type="compositionally biased region" description="Low complexity" evidence="3">
    <location>
        <begin position="120"/>
        <end position="130"/>
    </location>
</feature>
<dbReference type="Pfam" id="PF00172">
    <property type="entry name" value="Zn_clus"/>
    <property type="match status" value="1"/>
</dbReference>
<feature type="compositionally biased region" description="Polar residues" evidence="3">
    <location>
        <begin position="136"/>
        <end position="147"/>
    </location>
</feature>
<dbReference type="EMBL" id="JBBWRZ010000002">
    <property type="protein sequence ID" value="KAK8244632.1"/>
    <property type="molecule type" value="Genomic_DNA"/>
</dbReference>
<dbReference type="CDD" id="cd00067">
    <property type="entry name" value="GAL4"/>
    <property type="match status" value="1"/>
</dbReference>
<dbReference type="Gene3D" id="4.10.240.10">
    <property type="entry name" value="Zn(2)-C6 fungal-type DNA-binding domain"/>
    <property type="match status" value="1"/>
</dbReference>
<dbReference type="Proteomes" id="UP001492380">
    <property type="component" value="Unassembled WGS sequence"/>
</dbReference>
<keyword evidence="6" id="KW-1185">Reference proteome</keyword>
<dbReference type="InterPro" id="IPR036864">
    <property type="entry name" value="Zn2-C6_fun-type_DNA-bd_sf"/>
</dbReference>
<dbReference type="SMART" id="SM00066">
    <property type="entry name" value="GAL4"/>
    <property type="match status" value="1"/>
</dbReference>
<organism evidence="5 6">
    <name type="scientific">Phyllosticta capitalensis</name>
    <dbReference type="NCBI Taxonomy" id="121624"/>
    <lineage>
        <taxon>Eukaryota</taxon>
        <taxon>Fungi</taxon>
        <taxon>Dikarya</taxon>
        <taxon>Ascomycota</taxon>
        <taxon>Pezizomycotina</taxon>
        <taxon>Dothideomycetes</taxon>
        <taxon>Dothideomycetes incertae sedis</taxon>
        <taxon>Botryosphaeriales</taxon>
        <taxon>Phyllostictaceae</taxon>
        <taxon>Phyllosticta</taxon>
    </lineage>
</organism>
<protein>
    <recommendedName>
        <fullName evidence="4">Zn(2)-C6 fungal-type domain-containing protein</fullName>
    </recommendedName>
</protein>
<gene>
    <name evidence="5" type="ORF">HDK90DRAFT_165073</name>
</gene>
<dbReference type="PROSITE" id="PS00463">
    <property type="entry name" value="ZN2_CY6_FUNGAL_1"/>
    <property type="match status" value="1"/>
</dbReference>
<proteinExistence type="predicted"/>
<dbReference type="PANTHER" id="PTHR37534">
    <property type="entry name" value="TRANSCRIPTIONAL ACTIVATOR PROTEIN UGA3"/>
    <property type="match status" value="1"/>
</dbReference>
<evidence type="ECO:0000313" key="5">
    <source>
        <dbReference type="EMBL" id="KAK8244632.1"/>
    </source>
</evidence>